<feature type="transmembrane region" description="Helical" evidence="7">
    <location>
        <begin position="76"/>
        <end position="102"/>
    </location>
</feature>
<gene>
    <name evidence="7 8" type="primary">lgt</name>
    <name evidence="8" type="ORF">E6K78_06475</name>
</gene>
<dbReference type="GO" id="GO:0042158">
    <property type="term" value="P:lipoprotein biosynthetic process"/>
    <property type="evidence" value="ECO:0007669"/>
    <property type="project" value="UniProtKB-UniRule"/>
</dbReference>
<keyword evidence="6 7" id="KW-0472">Membrane</keyword>
<evidence type="ECO:0000256" key="3">
    <source>
        <dbReference type="ARBA" id="ARBA00022679"/>
    </source>
</evidence>
<keyword evidence="3 7" id="KW-0808">Transferase</keyword>
<feature type="binding site" evidence="7">
    <location>
        <position position="130"/>
    </location>
    <ligand>
        <name>a 1,2-diacyl-sn-glycero-3-phospho-(1'-sn-glycerol)</name>
        <dbReference type="ChEBI" id="CHEBI:64716"/>
    </ligand>
</feature>
<sequence>MYPEVFHWGVLHVRSYGLMLAIAFLFGTWLAVQEARRKSLDEDRLVTVVMVVLVASVLGARALFVLEHVQEFRREWGSVLAIWQGGLTLYGGLVAGTVAGLATARGLGMPMWSVADALTPSIALGSMFGRIGCFLNGCCYGRPTSLPWGVVFPPDSFAGLEFGRAPVHPAQLYFALAGLALFGLTWSLRRRFPIPGTLFWTFLALFALVRIPLDFTRAYEPEATVLRIGVVDITESQISSLALGLFSILMTLRLQRQPQTVT</sequence>
<evidence type="ECO:0000313" key="8">
    <source>
        <dbReference type="EMBL" id="TMQ66433.1"/>
    </source>
</evidence>
<evidence type="ECO:0000313" key="9">
    <source>
        <dbReference type="Proteomes" id="UP000316609"/>
    </source>
</evidence>
<name>A0A538TS30_UNCEI</name>
<keyword evidence="4 7" id="KW-0812">Transmembrane</keyword>
<dbReference type="PANTHER" id="PTHR30589">
    <property type="entry name" value="PROLIPOPROTEIN DIACYLGLYCERYL TRANSFERASE"/>
    <property type="match status" value="1"/>
</dbReference>
<feature type="transmembrane region" description="Helical" evidence="7">
    <location>
        <begin position="44"/>
        <end position="64"/>
    </location>
</feature>
<dbReference type="EC" id="2.5.1.145" evidence="7"/>
<protein>
    <recommendedName>
        <fullName evidence="7">Phosphatidylglycerol--prolipoprotein diacylglyceryl transferase</fullName>
        <ecNumber evidence="7">2.5.1.145</ecNumber>
    </recommendedName>
</protein>
<comment type="catalytic activity">
    <reaction evidence="7">
        <text>L-cysteinyl-[prolipoprotein] + a 1,2-diacyl-sn-glycero-3-phospho-(1'-sn-glycerol) = an S-1,2-diacyl-sn-glyceryl-L-cysteinyl-[prolipoprotein] + sn-glycerol 1-phosphate + H(+)</text>
        <dbReference type="Rhea" id="RHEA:56712"/>
        <dbReference type="Rhea" id="RHEA-COMP:14679"/>
        <dbReference type="Rhea" id="RHEA-COMP:14680"/>
        <dbReference type="ChEBI" id="CHEBI:15378"/>
        <dbReference type="ChEBI" id="CHEBI:29950"/>
        <dbReference type="ChEBI" id="CHEBI:57685"/>
        <dbReference type="ChEBI" id="CHEBI:64716"/>
        <dbReference type="ChEBI" id="CHEBI:140658"/>
        <dbReference type="EC" id="2.5.1.145"/>
    </reaction>
</comment>
<dbReference type="HAMAP" id="MF_01147">
    <property type="entry name" value="Lgt"/>
    <property type="match status" value="1"/>
</dbReference>
<feature type="transmembrane region" description="Helical" evidence="7">
    <location>
        <begin position="15"/>
        <end position="32"/>
    </location>
</feature>
<dbReference type="AlphaFoldDB" id="A0A538TS30"/>
<comment type="pathway">
    <text evidence="7">Protein modification; lipoprotein biosynthesis (diacylglyceryl transfer).</text>
</comment>
<evidence type="ECO:0000256" key="6">
    <source>
        <dbReference type="ARBA" id="ARBA00023136"/>
    </source>
</evidence>
<dbReference type="Pfam" id="PF01790">
    <property type="entry name" value="LGT"/>
    <property type="match status" value="1"/>
</dbReference>
<comment type="similarity">
    <text evidence="1 7">Belongs to the Lgt family.</text>
</comment>
<evidence type="ECO:0000256" key="2">
    <source>
        <dbReference type="ARBA" id="ARBA00022475"/>
    </source>
</evidence>
<dbReference type="GO" id="GO:0008961">
    <property type="term" value="F:phosphatidylglycerol-prolipoprotein diacylglyceryl transferase activity"/>
    <property type="evidence" value="ECO:0007669"/>
    <property type="project" value="UniProtKB-UniRule"/>
</dbReference>
<accession>A0A538TS30</accession>
<evidence type="ECO:0000256" key="5">
    <source>
        <dbReference type="ARBA" id="ARBA00022989"/>
    </source>
</evidence>
<dbReference type="GO" id="GO:0005886">
    <property type="term" value="C:plasma membrane"/>
    <property type="evidence" value="ECO:0007669"/>
    <property type="project" value="UniProtKB-SubCell"/>
</dbReference>
<dbReference type="UniPathway" id="UPA00664"/>
<comment type="function">
    <text evidence="7">Catalyzes the transfer of the diacylglyceryl group from phosphatidylglycerol to the sulfhydryl group of the N-terminal cysteine of a prolipoprotein, the first step in the formation of mature lipoproteins.</text>
</comment>
<organism evidence="8 9">
    <name type="scientific">Eiseniibacteriota bacterium</name>
    <dbReference type="NCBI Taxonomy" id="2212470"/>
    <lineage>
        <taxon>Bacteria</taxon>
        <taxon>Candidatus Eiseniibacteriota</taxon>
    </lineage>
</organism>
<evidence type="ECO:0000256" key="4">
    <source>
        <dbReference type="ARBA" id="ARBA00022692"/>
    </source>
</evidence>
<evidence type="ECO:0000256" key="1">
    <source>
        <dbReference type="ARBA" id="ARBA00007150"/>
    </source>
</evidence>
<dbReference type="InterPro" id="IPR001640">
    <property type="entry name" value="Lgt"/>
</dbReference>
<keyword evidence="8" id="KW-0449">Lipoprotein</keyword>
<reference evidence="8 9" key="1">
    <citation type="journal article" date="2019" name="Nat. Microbiol.">
        <title>Mediterranean grassland soil C-N compound turnover is dependent on rainfall and depth, and is mediated by genomically divergent microorganisms.</title>
        <authorList>
            <person name="Diamond S."/>
            <person name="Andeer P.F."/>
            <person name="Li Z."/>
            <person name="Crits-Christoph A."/>
            <person name="Burstein D."/>
            <person name="Anantharaman K."/>
            <person name="Lane K.R."/>
            <person name="Thomas B.C."/>
            <person name="Pan C."/>
            <person name="Northen T.R."/>
            <person name="Banfield J.F."/>
        </authorList>
    </citation>
    <scope>NUCLEOTIDE SEQUENCE [LARGE SCALE GENOMIC DNA]</scope>
    <source>
        <strain evidence="8">WS_8</strain>
    </source>
</reference>
<evidence type="ECO:0000256" key="7">
    <source>
        <dbReference type="HAMAP-Rule" id="MF_01147"/>
    </source>
</evidence>
<keyword evidence="5 7" id="KW-1133">Transmembrane helix</keyword>
<comment type="subcellular location">
    <subcellularLocation>
        <location evidence="7">Cell membrane</location>
        <topology evidence="7">Multi-pass membrane protein</topology>
    </subcellularLocation>
</comment>
<dbReference type="EMBL" id="VBOY01000057">
    <property type="protein sequence ID" value="TMQ66433.1"/>
    <property type="molecule type" value="Genomic_DNA"/>
</dbReference>
<proteinExistence type="inferred from homology"/>
<comment type="caution">
    <text evidence="8">The sequence shown here is derived from an EMBL/GenBank/DDBJ whole genome shotgun (WGS) entry which is preliminary data.</text>
</comment>
<keyword evidence="2 7" id="KW-1003">Cell membrane</keyword>
<dbReference type="PANTHER" id="PTHR30589:SF0">
    <property type="entry name" value="PHOSPHATIDYLGLYCEROL--PROLIPOPROTEIN DIACYLGLYCERYL TRANSFERASE"/>
    <property type="match status" value="1"/>
</dbReference>
<dbReference type="NCBIfam" id="TIGR00544">
    <property type="entry name" value="lgt"/>
    <property type="match status" value="1"/>
</dbReference>
<dbReference type="Proteomes" id="UP000316609">
    <property type="component" value="Unassembled WGS sequence"/>
</dbReference>
<feature type="transmembrane region" description="Helical" evidence="7">
    <location>
        <begin position="170"/>
        <end position="188"/>
    </location>
</feature>
<feature type="transmembrane region" description="Helical" evidence="7">
    <location>
        <begin position="194"/>
        <end position="213"/>
    </location>
</feature>